<proteinExistence type="predicted"/>
<keyword evidence="3" id="KW-1185">Reference proteome</keyword>
<comment type="caution">
    <text evidence="2">The sequence shown here is derived from an EMBL/GenBank/DDBJ whole genome shotgun (WGS) entry which is preliminary data.</text>
</comment>
<gene>
    <name evidence="2" type="ORF">ACFO60_21615</name>
</gene>
<evidence type="ECO:0000259" key="1">
    <source>
        <dbReference type="Pfam" id="PF19631"/>
    </source>
</evidence>
<evidence type="ECO:0000313" key="3">
    <source>
        <dbReference type="Proteomes" id="UP001596004"/>
    </source>
</evidence>
<dbReference type="RefSeq" id="WP_380842794.1">
    <property type="nucleotide sequence ID" value="NZ_JBHSFP010000015.1"/>
</dbReference>
<name>A0ABV9CM32_9ACTN</name>
<sequence>MGCPVNETEVEFVMVERVDLTEWIQSLKEQLTAAERNSGRNGPPLFTVGSIELQLSVTSTRDVEGRTGLKFWVVEAEAAAKAGSGTYQQMTLTLTPLREINVSDPVDEFDE</sequence>
<dbReference type="InterPro" id="IPR045608">
    <property type="entry name" value="Trypco2"/>
</dbReference>
<dbReference type="Pfam" id="PF19631">
    <property type="entry name" value="Trypco2"/>
    <property type="match status" value="1"/>
</dbReference>
<reference evidence="3" key="1">
    <citation type="journal article" date="2019" name="Int. J. Syst. Evol. Microbiol.">
        <title>The Global Catalogue of Microorganisms (GCM) 10K type strain sequencing project: providing services to taxonomists for standard genome sequencing and annotation.</title>
        <authorList>
            <consortium name="The Broad Institute Genomics Platform"/>
            <consortium name="The Broad Institute Genome Sequencing Center for Infectious Disease"/>
            <person name="Wu L."/>
            <person name="Ma J."/>
        </authorList>
    </citation>
    <scope>NUCLEOTIDE SEQUENCE [LARGE SCALE GENOMIC DNA]</scope>
    <source>
        <strain evidence="3">CGMCC 4.7132</strain>
    </source>
</reference>
<dbReference type="Proteomes" id="UP001596004">
    <property type="component" value="Unassembled WGS sequence"/>
</dbReference>
<organism evidence="2 3">
    <name type="scientific">Sphaerisporangium dianthi</name>
    <dbReference type="NCBI Taxonomy" id="1436120"/>
    <lineage>
        <taxon>Bacteria</taxon>
        <taxon>Bacillati</taxon>
        <taxon>Actinomycetota</taxon>
        <taxon>Actinomycetes</taxon>
        <taxon>Streptosporangiales</taxon>
        <taxon>Streptosporangiaceae</taxon>
        <taxon>Sphaerisporangium</taxon>
    </lineage>
</organism>
<accession>A0ABV9CM32</accession>
<feature type="domain" description="Trypsin-co-occurring" evidence="1">
    <location>
        <begin position="18"/>
        <end position="96"/>
    </location>
</feature>
<dbReference type="EMBL" id="JBHSFP010000015">
    <property type="protein sequence ID" value="MFC4533378.1"/>
    <property type="molecule type" value="Genomic_DNA"/>
</dbReference>
<evidence type="ECO:0000313" key="2">
    <source>
        <dbReference type="EMBL" id="MFC4533378.1"/>
    </source>
</evidence>
<protein>
    <submittedName>
        <fullName evidence="2">Trypco2 family protein</fullName>
    </submittedName>
</protein>